<sequence>MEWWHAKGVAPRILKSLENGNYMEKLRWPRCPSTREISLETSSTSSSSASDTRNSKSREYNV</sequence>
<evidence type="ECO:0000313" key="3">
    <source>
        <dbReference type="EnsemblPlants" id="KEH26696"/>
    </source>
</evidence>
<gene>
    <name evidence="2" type="ordered locus">MTR_6g471180</name>
</gene>
<evidence type="ECO:0000256" key="1">
    <source>
        <dbReference type="SAM" id="MobiDB-lite"/>
    </source>
</evidence>
<feature type="compositionally biased region" description="Basic and acidic residues" evidence="1">
    <location>
        <begin position="53"/>
        <end position="62"/>
    </location>
</feature>
<reference evidence="2 4" key="1">
    <citation type="journal article" date="2011" name="Nature">
        <title>The Medicago genome provides insight into the evolution of rhizobial symbioses.</title>
        <authorList>
            <person name="Young N.D."/>
            <person name="Debelle F."/>
            <person name="Oldroyd G.E."/>
            <person name="Geurts R."/>
            <person name="Cannon S.B."/>
            <person name="Udvardi M.K."/>
            <person name="Benedito V.A."/>
            <person name="Mayer K.F."/>
            <person name="Gouzy J."/>
            <person name="Schoof H."/>
            <person name="Van de Peer Y."/>
            <person name="Proost S."/>
            <person name="Cook D.R."/>
            <person name="Meyers B.C."/>
            <person name="Spannagl M."/>
            <person name="Cheung F."/>
            <person name="De Mita S."/>
            <person name="Krishnakumar V."/>
            <person name="Gundlach H."/>
            <person name="Zhou S."/>
            <person name="Mudge J."/>
            <person name="Bharti A.K."/>
            <person name="Murray J.D."/>
            <person name="Naoumkina M.A."/>
            <person name="Rosen B."/>
            <person name="Silverstein K.A."/>
            <person name="Tang H."/>
            <person name="Rombauts S."/>
            <person name="Zhao P.X."/>
            <person name="Zhou P."/>
            <person name="Barbe V."/>
            <person name="Bardou P."/>
            <person name="Bechner M."/>
            <person name="Bellec A."/>
            <person name="Berger A."/>
            <person name="Berges H."/>
            <person name="Bidwell S."/>
            <person name="Bisseling T."/>
            <person name="Choisne N."/>
            <person name="Couloux A."/>
            <person name="Denny R."/>
            <person name="Deshpande S."/>
            <person name="Dai X."/>
            <person name="Doyle J.J."/>
            <person name="Dudez A.M."/>
            <person name="Farmer A.D."/>
            <person name="Fouteau S."/>
            <person name="Franken C."/>
            <person name="Gibelin C."/>
            <person name="Gish J."/>
            <person name="Goldstein S."/>
            <person name="Gonzalez A.J."/>
            <person name="Green P.J."/>
            <person name="Hallab A."/>
            <person name="Hartog M."/>
            <person name="Hua A."/>
            <person name="Humphray S.J."/>
            <person name="Jeong D.H."/>
            <person name="Jing Y."/>
            <person name="Jocker A."/>
            <person name="Kenton S.M."/>
            <person name="Kim D.J."/>
            <person name="Klee K."/>
            <person name="Lai H."/>
            <person name="Lang C."/>
            <person name="Lin S."/>
            <person name="Macmil S.L."/>
            <person name="Magdelenat G."/>
            <person name="Matthews L."/>
            <person name="McCorrison J."/>
            <person name="Monaghan E.L."/>
            <person name="Mun J.H."/>
            <person name="Najar F.Z."/>
            <person name="Nicholson C."/>
            <person name="Noirot C."/>
            <person name="O'Bleness M."/>
            <person name="Paule C.R."/>
            <person name="Poulain J."/>
            <person name="Prion F."/>
            <person name="Qin B."/>
            <person name="Qu C."/>
            <person name="Retzel E.F."/>
            <person name="Riddle C."/>
            <person name="Sallet E."/>
            <person name="Samain S."/>
            <person name="Samson N."/>
            <person name="Sanders I."/>
            <person name="Saurat O."/>
            <person name="Scarpelli C."/>
            <person name="Schiex T."/>
            <person name="Segurens B."/>
            <person name="Severin A.J."/>
            <person name="Sherrier D.J."/>
            <person name="Shi R."/>
            <person name="Sims S."/>
            <person name="Singer S.R."/>
            <person name="Sinharoy S."/>
            <person name="Sterck L."/>
            <person name="Viollet A."/>
            <person name="Wang B.B."/>
            <person name="Wang K."/>
            <person name="Wang M."/>
            <person name="Wang X."/>
            <person name="Warfsmann J."/>
            <person name="Weissenbach J."/>
            <person name="White D.D."/>
            <person name="White J.D."/>
            <person name="Wiley G.B."/>
            <person name="Wincker P."/>
            <person name="Xing Y."/>
            <person name="Yang L."/>
            <person name="Yao Z."/>
            <person name="Ying F."/>
            <person name="Zhai J."/>
            <person name="Zhou L."/>
            <person name="Zuber A."/>
            <person name="Denarie J."/>
            <person name="Dixon R.A."/>
            <person name="May G.D."/>
            <person name="Schwartz D.C."/>
            <person name="Rogers J."/>
            <person name="Quetier F."/>
            <person name="Town C.D."/>
            <person name="Roe B.A."/>
        </authorList>
    </citation>
    <scope>NUCLEOTIDE SEQUENCE [LARGE SCALE GENOMIC DNA]</scope>
    <source>
        <strain evidence="2">A17</strain>
        <strain evidence="3 4">cv. Jemalong A17</strain>
    </source>
</reference>
<protein>
    <submittedName>
        <fullName evidence="2 3">Uncharacterized protein</fullName>
    </submittedName>
</protein>
<organism evidence="2 4">
    <name type="scientific">Medicago truncatula</name>
    <name type="common">Barrel medic</name>
    <name type="synonym">Medicago tribuloides</name>
    <dbReference type="NCBI Taxonomy" id="3880"/>
    <lineage>
        <taxon>Eukaryota</taxon>
        <taxon>Viridiplantae</taxon>
        <taxon>Streptophyta</taxon>
        <taxon>Embryophyta</taxon>
        <taxon>Tracheophyta</taxon>
        <taxon>Spermatophyta</taxon>
        <taxon>Magnoliopsida</taxon>
        <taxon>eudicotyledons</taxon>
        <taxon>Gunneridae</taxon>
        <taxon>Pentapetalae</taxon>
        <taxon>rosids</taxon>
        <taxon>fabids</taxon>
        <taxon>Fabales</taxon>
        <taxon>Fabaceae</taxon>
        <taxon>Papilionoideae</taxon>
        <taxon>50 kb inversion clade</taxon>
        <taxon>NPAAA clade</taxon>
        <taxon>Hologalegina</taxon>
        <taxon>IRL clade</taxon>
        <taxon>Trifolieae</taxon>
        <taxon>Medicago</taxon>
    </lineage>
</organism>
<name>A0A072UB74_MEDTR</name>
<dbReference type="Proteomes" id="UP000002051">
    <property type="component" value="Chromosome 6"/>
</dbReference>
<accession>A0A072UB74</accession>
<evidence type="ECO:0000313" key="4">
    <source>
        <dbReference type="Proteomes" id="UP000002051"/>
    </source>
</evidence>
<reference evidence="2 4" key="2">
    <citation type="journal article" date="2014" name="BMC Genomics">
        <title>An improved genome release (version Mt4.0) for the model legume Medicago truncatula.</title>
        <authorList>
            <person name="Tang H."/>
            <person name="Krishnakumar V."/>
            <person name="Bidwell S."/>
            <person name="Rosen B."/>
            <person name="Chan A."/>
            <person name="Zhou S."/>
            <person name="Gentzbittel L."/>
            <person name="Childs K.L."/>
            <person name="Yandell M."/>
            <person name="Gundlach H."/>
            <person name="Mayer K.F."/>
            <person name="Schwartz D.C."/>
            <person name="Town C.D."/>
        </authorList>
    </citation>
    <scope>GENOME REANNOTATION</scope>
    <source>
        <strain evidence="2">A17</strain>
        <strain evidence="3 4">cv. Jemalong A17</strain>
    </source>
</reference>
<reference evidence="3" key="3">
    <citation type="submission" date="2015-04" db="UniProtKB">
        <authorList>
            <consortium name="EnsemblPlants"/>
        </authorList>
    </citation>
    <scope>IDENTIFICATION</scope>
    <source>
        <strain evidence="3">cv. Jemalong A17</strain>
    </source>
</reference>
<dbReference type="AlphaFoldDB" id="A0A072UB74"/>
<feature type="compositionally biased region" description="Low complexity" evidence="1">
    <location>
        <begin position="37"/>
        <end position="52"/>
    </location>
</feature>
<evidence type="ECO:0000313" key="2">
    <source>
        <dbReference type="EMBL" id="KEH26696.1"/>
    </source>
</evidence>
<dbReference type="EMBL" id="CM001222">
    <property type="protein sequence ID" value="KEH26696.1"/>
    <property type="molecule type" value="Genomic_DNA"/>
</dbReference>
<proteinExistence type="predicted"/>
<dbReference type="EnsemblPlants" id="KEH26696">
    <property type="protein sequence ID" value="KEH26696"/>
    <property type="gene ID" value="MTR_6g471180"/>
</dbReference>
<feature type="region of interest" description="Disordered" evidence="1">
    <location>
        <begin position="37"/>
        <end position="62"/>
    </location>
</feature>
<keyword evidence="4" id="KW-1185">Reference proteome</keyword>
<dbReference type="HOGENOM" id="CLU_2907494_0_0_1"/>